<accession>A0ABN8Q112</accession>
<evidence type="ECO:0000256" key="1">
    <source>
        <dbReference type="SAM" id="MobiDB-lite"/>
    </source>
</evidence>
<name>A0ABN8Q112_9CNID</name>
<evidence type="ECO:0000313" key="2">
    <source>
        <dbReference type="EMBL" id="CAH3154932.1"/>
    </source>
</evidence>
<protein>
    <recommendedName>
        <fullName evidence="4">Gag-pol polyprotein</fullName>
    </recommendedName>
</protein>
<organism evidence="2 3">
    <name type="scientific">Porites evermanni</name>
    <dbReference type="NCBI Taxonomy" id="104178"/>
    <lineage>
        <taxon>Eukaryota</taxon>
        <taxon>Metazoa</taxon>
        <taxon>Cnidaria</taxon>
        <taxon>Anthozoa</taxon>
        <taxon>Hexacorallia</taxon>
        <taxon>Scleractinia</taxon>
        <taxon>Fungiina</taxon>
        <taxon>Poritidae</taxon>
        <taxon>Porites</taxon>
    </lineage>
</organism>
<dbReference type="PROSITE" id="PS00141">
    <property type="entry name" value="ASP_PROTEASE"/>
    <property type="match status" value="1"/>
</dbReference>
<evidence type="ECO:0000313" key="3">
    <source>
        <dbReference type="Proteomes" id="UP001159427"/>
    </source>
</evidence>
<sequence length="227" mass="25051">QASPTATFVPLLDVASLPPFNPKEDPNTLAVRWKLRRKFLEKTNATLKDLQVLARVQEAVNMQVKAMDQSSGQERKPLTRDDEGRNNTRGRAYQLSEESATGQHDYYAFTVGVGQPTSGSEVDLKVGGVTLLAVLIDSGASCNVIDQATWEVLKKTIQCESKKSSKKLFAYGQKDPIEVIGTFVSEIVCEISGNSCPGRSRKISTRKEHCREVGRVKGRSRCVFINC</sequence>
<gene>
    <name evidence="2" type="ORF">PEVE_00001567</name>
</gene>
<evidence type="ECO:0008006" key="4">
    <source>
        <dbReference type="Google" id="ProtNLM"/>
    </source>
</evidence>
<dbReference type="CDD" id="cd00303">
    <property type="entry name" value="retropepsin_like"/>
    <property type="match status" value="1"/>
</dbReference>
<dbReference type="InterPro" id="IPR001969">
    <property type="entry name" value="Aspartic_peptidase_AS"/>
</dbReference>
<comment type="caution">
    <text evidence="2">The sequence shown here is derived from an EMBL/GenBank/DDBJ whole genome shotgun (WGS) entry which is preliminary data.</text>
</comment>
<feature type="non-terminal residue" evidence="2">
    <location>
        <position position="1"/>
    </location>
</feature>
<reference evidence="2 3" key="1">
    <citation type="submission" date="2022-05" db="EMBL/GenBank/DDBJ databases">
        <authorList>
            <consortium name="Genoscope - CEA"/>
            <person name="William W."/>
        </authorList>
    </citation>
    <scope>NUCLEOTIDE SEQUENCE [LARGE SCALE GENOMIC DNA]</scope>
</reference>
<proteinExistence type="predicted"/>
<dbReference type="EMBL" id="CALNXI010001089">
    <property type="protein sequence ID" value="CAH3154932.1"/>
    <property type="molecule type" value="Genomic_DNA"/>
</dbReference>
<feature type="region of interest" description="Disordered" evidence="1">
    <location>
        <begin position="65"/>
        <end position="99"/>
    </location>
</feature>
<keyword evidence="3" id="KW-1185">Reference proteome</keyword>
<feature type="compositionally biased region" description="Basic and acidic residues" evidence="1">
    <location>
        <begin position="73"/>
        <end position="86"/>
    </location>
</feature>
<dbReference type="Proteomes" id="UP001159427">
    <property type="component" value="Unassembled WGS sequence"/>
</dbReference>